<keyword evidence="2" id="KW-1185">Reference proteome</keyword>
<dbReference type="AlphaFoldDB" id="A0AAV2SNA9"/>
<feature type="non-terminal residue" evidence="1">
    <location>
        <position position="131"/>
    </location>
</feature>
<proteinExistence type="predicted"/>
<sequence>CLIQQKYESMQDWTLTHIRAWVNGTDHLSSVIRITLEFDPEGYPETFDIIEIWKNKTELRRVRKNSHTDPLDLQLYQPLNAGWMEMTLMSGEEFQLNFTKMQRGSYTYKGEKERLRKMTVEGSYITVNCLN</sequence>
<accession>A0AAV2SNA9</accession>
<protein>
    <submittedName>
        <fullName evidence="1">Uncharacterized protein</fullName>
    </submittedName>
</protein>
<gene>
    <name evidence="1" type="ORF">MNOR_LOCUS38366</name>
</gene>
<feature type="non-terminal residue" evidence="1">
    <location>
        <position position="1"/>
    </location>
</feature>
<evidence type="ECO:0000313" key="1">
    <source>
        <dbReference type="EMBL" id="CAL4210941.1"/>
    </source>
</evidence>
<dbReference type="Proteomes" id="UP001497623">
    <property type="component" value="Unassembled WGS sequence"/>
</dbReference>
<comment type="caution">
    <text evidence="1">The sequence shown here is derived from an EMBL/GenBank/DDBJ whole genome shotgun (WGS) entry which is preliminary data.</text>
</comment>
<dbReference type="EMBL" id="CAXKWB010086275">
    <property type="protein sequence ID" value="CAL4210941.1"/>
    <property type="molecule type" value="Genomic_DNA"/>
</dbReference>
<organism evidence="1 2">
    <name type="scientific">Meganyctiphanes norvegica</name>
    <name type="common">Northern krill</name>
    <name type="synonym">Thysanopoda norvegica</name>
    <dbReference type="NCBI Taxonomy" id="48144"/>
    <lineage>
        <taxon>Eukaryota</taxon>
        <taxon>Metazoa</taxon>
        <taxon>Ecdysozoa</taxon>
        <taxon>Arthropoda</taxon>
        <taxon>Crustacea</taxon>
        <taxon>Multicrustacea</taxon>
        <taxon>Malacostraca</taxon>
        <taxon>Eumalacostraca</taxon>
        <taxon>Eucarida</taxon>
        <taxon>Euphausiacea</taxon>
        <taxon>Euphausiidae</taxon>
        <taxon>Meganyctiphanes</taxon>
    </lineage>
</organism>
<reference evidence="1 2" key="1">
    <citation type="submission" date="2024-05" db="EMBL/GenBank/DDBJ databases">
        <authorList>
            <person name="Wallberg A."/>
        </authorList>
    </citation>
    <scope>NUCLEOTIDE SEQUENCE [LARGE SCALE GENOMIC DNA]</scope>
</reference>
<name>A0AAV2SNA9_MEGNR</name>
<evidence type="ECO:0000313" key="2">
    <source>
        <dbReference type="Proteomes" id="UP001497623"/>
    </source>
</evidence>